<dbReference type="Proteomes" id="UP000499080">
    <property type="component" value="Unassembled WGS sequence"/>
</dbReference>
<comment type="caution">
    <text evidence="1">The sequence shown here is derived from an EMBL/GenBank/DDBJ whole genome shotgun (WGS) entry which is preliminary data.</text>
</comment>
<sequence>MRKPVTHDRFTTCKWLGGIQRHSIVFPVYLGRSFTTRKCIITSHSDFLGEPPTPATFIGWQSKWSDGYWGVLDIYNMTFTITPLNAIPFSAHPFTEIVTVRSVQTSHLRELFPLPSKREPPSAPISSNAKESHPICMHRSHFSIYAPSAQMDFK</sequence>
<dbReference type="AlphaFoldDB" id="A0A4Y2DSB8"/>
<dbReference type="EMBL" id="BGPR01090327">
    <property type="protein sequence ID" value="GBM18916.1"/>
    <property type="molecule type" value="Genomic_DNA"/>
</dbReference>
<reference evidence="1 2" key="1">
    <citation type="journal article" date="2019" name="Sci. Rep.">
        <title>Orb-weaving spider Araneus ventricosus genome elucidates the spidroin gene catalogue.</title>
        <authorList>
            <person name="Kono N."/>
            <person name="Nakamura H."/>
            <person name="Ohtoshi R."/>
            <person name="Moran D.A.P."/>
            <person name="Shinohara A."/>
            <person name="Yoshida Y."/>
            <person name="Fujiwara M."/>
            <person name="Mori M."/>
            <person name="Tomita M."/>
            <person name="Arakawa K."/>
        </authorList>
    </citation>
    <scope>NUCLEOTIDE SEQUENCE [LARGE SCALE GENOMIC DNA]</scope>
</reference>
<organism evidence="1 2">
    <name type="scientific">Araneus ventricosus</name>
    <name type="common">Orbweaver spider</name>
    <name type="synonym">Epeira ventricosa</name>
    <dbReference type="NCBI Taxonomy" id="182803"/>
    <lineage>
        <taxon>Eukaryota</taxon>
        <taxon>Metazoa</taxon>
        <taxon>Ecdysozoa</taxon>
        <taxon>Arthropoda</taxon>
        <taxon>Chelicerata</taxon>
        <taxon>Arachnida</taxon>
        <taxon>Araneae</taxon>
        <taxon>Araneomorphae</taxon>
        <taxon>Entelegynae</taxon>
        <taxon>Araneoidea</taxon>
        <taxon>Araneidae</taxon>
        <taxon>Araneus</taxon>
    </lineage>
</organism>
<protein>
    <submittedName>
        <fullName evidence="1">Uncharacterized protein</fullName>
    </submittedName>
</protein>
<proteinExistence type="predicted"/>
<accession>A0A4Y2DSB8</accession>
<evidence type="ECO:0000313" key="1">
    <source>
        <dbReference type="EMBL" id="GBM18916.1"/>
    </source>
</evidence>
<name>A0A4Y2DSB8_ARAVE</name>
<evidence type="ECO:0000313" key="2">
    <source>
        <dbReference type="Proteomes" id="UP000499080"/>
    </source>
</evidence>
<gene>
    <name evidence="1" type="ORF">AVEN_270757_1</name>
</gene>
<keyword evidence="2" id="KW-1185">Reference proteome</keyword>